<keyword evidence="1" id="KW-1133">Transmembrane helix</keyword>
<name>A0ABZ3J5L7_SPOA4</name>
<gene>
    <name evidence="2" type="ORF">SPACI_034610</name>
</gene>
<protein>
    <submittedName>
        <fullName evidence="2">Uncharacterized protein</fullName>
    </submittedName>
</protein>
<evidence type="ECO:0000256" key="1">
    <source>
        <dbReference type="SAM" id="Phobius"/>
    </source>
</evidence>
<evidence type="ECO:0000313" key="2">
    <source>
        <dbReference type="EMBL" id="XFO73375.1"/>
    </source>
</evidence>
<reference evidence="2" key="1">
    <citation type="submission" date="2024-05" db="EMBL/GenBank/DDBJ databases">
        <title>Isolation and characterization of Sporomusa carbonis sp. nov., a carboxydotrophic hydrogenogen in the genus of Sporomusa isolated from a charcoal burning pile.</title>
        <authorList>
            <person name="Boeer T."/>
            <person name="Rosenbaum F."/>
            <person name="Eysell L."/>
            <person name="Mueller V."/>
            <person name="Daniel R."/>
            <person name="Poehlein A."/>
        </authorList>
    </citation>
    <scope>NUCLEOTIDE SEQUENCE [LARGE SCALE GENOMIC DNA]</scope>
    <source>
        <strain evidence="2">DSM 3132</strain>
    </source>
</reference>
<dbReference type="EMBL" id="CP155571">
    <property type="protein sequence ID" value="XFO73375.1"/>
    <property type="molecule type" value="Genomic_DNA"/>
</dbReference>
<proteinExistence type="predicted"/>
<accession>A0ABZ3J5L7</accession>
<keyword evidence="3" id="KW-1185">Reference proteome</keyword>
<keyword evidence="1" id="KW-0812">Transmembrane</keyword>
<organism evidence="2 3">
    <name type="scientific">Sporomusa acidovorans (strain ATCC 49682 / DSM 3132 / Mol)</name>
    <dbReference type="NCBI Taxonomy" id="1123286"/>
    <lineage>
        <taxon>Bacteria</taxon>
        <taxon>Bacillati</taxon>
        <taxon>Bacillota</taxon>
        <taxon>Negativicutes</taxon>
        <taxon>Selenomonadales</taxon>
        <taxon>Sporomusaceae</taxon>
        <taxon>Sporomusa</taxon>
    </lineage>
</organism>
<dbReference type="Proteomes" id="UP000216052">
    <property type="component" value="Chromosome"/>
</dbReference>
<sequence length="61" mass="7057">MFIVCVGINILCYFSLNFYEKISVLSFLAIQVIVVFFIFICDRISLEIDNRNNFAAQIAED</sequence>
<keyword evidence="1" id="KW-0472">Membrane</keyword>
<evidence type="ECO:0000313" key="3">
    <source>
        <dbReference type="Proteomes" id="UP000216052"/>
    </source>
</evidence>
<feature type="transmembrane region" description="Helical" evidence="1">
    <location>
        <begin position="22"/>
        <end position="41"/>
    </location>
</feature>